<evidence type="ECO:0000313" key="6">
    <source>
        <dbReference type="EMBL" id="GIM04426.1"/>
    </source>
</evidence>
<dbReference type="Gene3D" id="1.10.472.10">
    <property type="entry name" value="Cyclin-like"/>
    <property type="match status" value="2"/>
</dbReference>
<feature type="compositionally biased region" description="Polar residues" evidence="4">
    <location>
        <begin position="1"/>
        <end position="10"/>
    </location>
</feature>
<dbReference type="InterPro" id="IPR036915">
    <property type="entry name" value="Cyclin-like_sf"/>
</dbReference>
<evidence type="ECO:0000313" key="7">
    <source>
        <dbReference type="Proteomes" id="UP000722791"/>
    </source>
</evidence>
<feature type="region of interest" description="Disordered" evidence="4">
    <location>
        <begin position="112"/>
        <end position="142"/>
    </location>
</feature>
<name>A0A8J4LPI4_9CHLO</name>
<evidence type="ECO:0000256" key="1">
    <source>
        <dbReference type="ARBA" id="ARBA00022618"/>
    </source>
</evidence>
<evidence type="ECO:0000256" key="3">
    <source>
        <dbReference type="RuleBase" id="RU000383"/>
    </source>
</evidence>
<dbReference type="Pfam" id="PF00134">
    <property type="entry name" value="Cyclin_N"/>
    <property type="match status" value="1"/>
</dbReference>
<comment type="caution">
    <text evidence="6">The sequence shown here is derived from an EMBL/GenBank/DDBJ whole genome shotgun (WGS) entry which is preliminary data.</text>
</comment>
<feature type="region of interest" description="Disordered" evidence="4">
    <location>
        <begin position="1"/>
        <end position="24"/>
    </location>
</feature>
<gene>
    <name evidence="6" type="ORF">Vretimale_9006</name>
</gene>
<dbReference type="EMBL" id="BNCQ01000016">
    <property type="protein sequence ID" value="GIM04426.1"/>
    <property type="molecule type" value="Genomic_DNA"/>
</dbReference>
<reference evidence="6" key="1">
    <citation type="journal article" date="2021" name="Proc. Natl. Acad. Sci. U.S.A.">
        <title>Three genomes in the algal genus Volvox reveal the fate of a haploid sex-determining region after a transition to homothallism.</title>
        <authorList>
            <person name="Yamamoto K."/>
            <person name="Hamaji T."/>
            <person name="Kawai-Toyooka H."/>
            <person name="Matsuzaki R."/>
            <person name="Takahashi F."/>
            <person name="Nishimura Y."/>
            <person name="Kawachi M."/>
            <person name="Noguchi H."/>
            <person name="Minakuchi Y."/>
            <person name="Umen J.G."/>
            <person name="Toyoda A."/>
            <person name="Nozaki H."/>
        </authorList>
    </citation>
    <scope>NUCLEOTIDE SEQUENCE</scope>
    <source>
        <strain evidence="6">NIES-3785</strain>
    </source>
</reference>
<dbReference type="InterPro" id="IPR013763">
    <property type="entry name" value="Cyclin-like_dom"/>
</dbReference>
<dbReference type="InterPro" id="IPR039361">
    <property type="entry name" value="Cyclin"/>
</dbReference>
<protein>
    <recommendedName>
        <fullName evidence="5">Cyclin-like domain-containing protein</fullName>
    </recommendedName>
</protein>
<keyword evidence="2" id="KW-0131">Cell cycle</keyword>
<evidence type="ECO:0000259" key="5">
    <source>
        <dbReference type="SMART" id="SM00385"/>
    </source>
</evidence>
<feature type="region of interest" description="Disordered" evidence="4">
    <location>
        <begin position="37"/>
        <end position="78"/>
    </location>
</feature>
<keyword evidence="3" id="KW-0195">Cyclin</keyword>
<dbReference type="InterPro" id="IPR006671">
    <property type="entry name" value="Cyclin_N"/>
</dbReference>
<dbReference type="Proteomes" id="UP000722791">
    <property type="component" value="Unassembled WGS sequence"/>
</dbReference>
<dbReference type="SMART" id="SM00385">
    <property type="entry name" value="CYCLIN"/>
    <property type="match status" value="1"/>
</dbReference>
<accession>A0A8J4LPI4</accession>
<dbReference type="PANTHER" id="PTHR10177">
    <property type="entry name" value="CYCLINS"/>
    <property type="match status" value="1"/>
</dbReference>
<dbReference type="SUPFAM" id="SSF47954">
    <property type="entry name" value="Cyclin-like"/>
    <property type="match status" value="1"/>
</dbReference>
<sequence>MLGETRSYTCIDTDMAPLPPKEEKEATCWSGTAFQGYNRNAHEPSCPGTPNRPRELTTPSQYSNESGTPVLEHDEDSASISQLPSISVSATTAVAAAAGQISVMSLRTDASSNSARLAQQEQQQQGFDSENGRDGMASSGGQYHLSDAAQALRNMLVRQRRVAAPAPFVTQLSASLGPSSRGASSDHLSIASLPLRHHPYPHHQQLQQDQQLGQQQQQETPQQQMLLLQEQQQQQLQELQQQLHVRSVVVSWMSEVAAALRLSSATLSLAVELLDCYMANQVRPPPHSMMQLLALTCLSVATRMEDMDHRFAVQDWASLALDRSRGILLYQESDFGRMEGLLLETLNWRTLHPTKYGILQHLLHCVETDQSVARQCAVPALSSNQNTAAALKAVAVFLTELTLSCSELQRFQISTVAVACFAMALWLLSARQPGGSTATGAAGADSMMDVPAAPIAAGSGEAAAAAAAAVSAAADGARPIVSALAAAAGVEPEMLAPGLRPCFEMLEYLYGSAMWWVVRRSSQGDDEQPPVWLSEAILNRHANVVSVLLGGAQVAALAGEPA</sequence>
<feature type="domain" description="Cyclin-like" evidence="5">
    <location>
        <begin position="251"/>
        <end position="344"/>
    </location>
</feature>
<evidence type="ECO:0000256" key="4">
    <source>
        <dbReference type="SAM" id="MobiDB-lite"/>
    </source>
</evidence>
<feature type="compositionally biased region" description="Polar residues" evidence="4">
    <location>
        <begin position="57"/>
        <end position="67"/>
    </location>
</feature>
<dbReference type="GO" id="GO:0051301">
    <property type="term" value="P:cell division"/>
    <property type="evidence" value="ECO:0007669"/>
    <property type="project" value="UniProtKB-KW"/>
</dbReference>
<evidence type="ECO:0000256" key="2">
    <source>
        <dbReference type="ARBA" id="ARBA00023306"/>
    </source>
</evidence>
<keyword evidence="1" id="KW-0132">Cell division</keyword>
<organism evidence="6 7">
    <name type="scientific">Volvox reticuliferus</name>
    <dbReference type="NCBI Taxonomy" id="1737510"/>
    <lineage>
        <taxon>Eukaryota</taxon>
        <taxon>Viridiplantae</taxon>
        <taxon>Chlorophyta</taxon>
        <taxon>core chlorophytes</taxon>
        <taxon>Chlorophyceae</taxon>
        <taxon>CS clade</taxon>
        <taxon>Chlamydomonadales</taxon>
        <taxon>Volvocaceae</taxon>
        <taxon>Volvox</taxon>
    </lineage>
</organism>
<comment type="similarity">
    <text evidence="3">Belongs to the cyclin family.</text>
</comment>
<proteinExistence type="inferred from homology"/>
<dbReference type="AlphaFoldDB" id="A0A8J4LPI4"/>